<sequence length="66" mass="7614">MGPSVEDVDESALNEAQRVLGTTNRRDTVNAALREVARQKLVDDFLEFMSSRDPEELERLRNEAWH</sequence>
<dbReference type="AlphaFoldDB" id="A0A918Z577"/>
<dbReference type="Pfam" id="PF09957">
    <property type="entry name" value="VapB_antitoxin"/>
    <property type="match status" value="1"/>
</dbReference>
<name>A0A918Z577_9ACTN</name>
<keyword evidence="2" id="KW-1185">Reference proteome</keyword>
<evidence type="ECO:0000313" key="1">
    <source>
        <dbReference type="EMBL" id="GHE36640.1"/>
    </source>
</evidence>
<organism evidence="1 2">
    <name type="scientific">Streptomyces longispororuber</name>
    <dbReference type="NCBI Taxonomy" id="68230"/>
    <lineage>
        <taxon>Bacteria</taxon>
        <taxon>Bacillati</taxon>
        <taxon>Actinomycetota</taxon>
        <taxon>Actinomycetes</taxon>
        <taxon>Kitasatosporales</taxon>
        <taxon>Streptomycetaceae</taxon>
        <taxon>Streptomyces</taxon>
    </lineage>
</organism>
<dbReference type="RefSeq" id="WP_190133932.1">
    <property type="nucleotide sequence ID" value="NZ_BNBT01000003.1"/>
</dbReference>
<comment type="caution">
    <text evidence="1">The sequence shown here is derived from an EMBL/GenBank/DDBJ whole genome shotgun (WGS) entry which is preliminary data.</text>
</comment>
<protein>
    <submittedName>
        <fullName evidence="1">Uncharacterized protein</fullName>
    </submittedName>
</protein>
<dbReference type="Proteomes" id="UP000608024">
    <property type="component" value="Unassembled WGS sequence"/>
</dbReference>
<accession>A0A918Z577</accession>
<proteinExistence type="predicted"/>
<evidence type="ECO:0000313" key="2">
    <source>
        <dbReference type="Proteomes" id="UP000608024"/>
    </source>
</evidence>
<reference evidence="1" key="1">
    <citation type="journal article" date="2014" name="Int. J. Syst. Evol. Microbiol.">
        <title>Complete genome sequence of Corynebacterium casei LMG S-19264T (=DSM 44701T), isolated from a smear-ripened cheese.</title>
        <authorList>
            <consortium name="US DOE Joint Genome Institute (JGI-PGF)"/>
            <person name="Walter F."/>
            <person name="Albersmeier A."/>
            <person name="Kalinowski J."/>
            <person name="Ruckert C."/>
        </authorList>
    </citation>
    <scope>NUCLEOTIDE SEQUENCE</scope>
    <source>
        <strain evidence="1">JCM 4784</strain>
    </source>
</reference>
<dbReference type="EMBL" id="BNBT01000003">
    <property type="protein sequence ID" value="GHE36640.1"/>
    <property type="molecule type" value="Genomic_DNA"/>
</dbReference>
<gene>
    <name evidence="1" type="ORF">GCM10018785_02820</name>
</gene>
<reference evidence="1" key="2">
    <citation type="submission" date="2020-09" db="EMBL/GenBank/DDBJ databases">
        <authorList>
            <person name="Sun Q."/>
            <person name="Ohkuma M."/>
        </authorList>
    </citation>
    <scope>NUCLEOTIDE SEQUENCE</scope>
    <source>
        <strain evidence="1">JCM 4784</strain>
    </source>
</reference>
<dbReference type="InterPro" id="IPR019239">
    <property type="entry name" value="VapB_antitoxin"/>
</dbReference>